<dbReference type="PROSITE" id="PS00523">
    <property type="entry name" value="SULFATASE_1"/>
    <property type="match status" value="1"/>
</dbReference>
<proteinExistence type="inferred from homology"/>
<evidence type="ECO:0000256" key="2">
    <source>
        <dbReference type="ARBA" id="ARBA00008779"/>
    </source>
</evidence>
<comment type="similarity">
    <text evidence="2">Belongs to the sulfatase family.</text>
</comment>
<evidence type="ECO:0000256" key="3">
    <source>
        <dbReference type="ARBA" id="ARBA00022723"/>
    </source>
</evidence>
<comment type="cofactor">
    <cofactor evidence="1">
        <name>Ca(2+)</name>
        <dbReference type="ChEBI" id="CHEBI:29108"/>
    </cofactor>
</comment>
<dbReference type="PANTHER" id="PTHR42693">
    <property type="entry name" value="ARYLSULFATASE FAMILY MEMBER"/>
    <property type="match status" value="1"/>
</dbReference>
<dbReference type="EMBL" id="JAODOP010000004">
    <property type="protein sequence ID" value="MEF3832804.1"/>
    <property type="molecule type" value="Genomic_DNA"/>
</dbReference>
<evidence type="ECO:0000313" key="8">
    <source>
        <dbReference type="EMBL" id="MEF3832804.1"/>
    </source>
</evidence>
<evidence type="ECO:0000256" key="1">
    <source>
        <dbReference type="ARBA" id="ARBA00001913"/>
    </source>
</evidence>
<name>A0ABU7XQ20_9FLAO</name>
<evidence type="ECO:0000313" key="9">
    <source>
        <dbReference type="Proteomes" id="UP001337305"/>
    </source>
</evidence>
<keyword evidence="5" id="KW-0378">Hydrolase</keyword>
<reference evidence="8 9" key="1">
    <citation type="submission" date="2022-09" db="EMBL/GenBank/DDBJ databases">
        <title>Genome sequencing of Flavivirga sp. MEBiC05379.</title>
        <authorList>
            <person name="Oh H.-M."/>
            <person name="Kwon K.K."/>
            <person name="Park M.J."/>
            <person name="Yang S.-H."/>
        </authorList>
    </citation>
    <scope>NUCLEOTIDE SEQUENCE [LARGE SCALE GENOMIC DNA]</scope>
    <source>
        <strain evidence="8 9">MEBiC05379</strain>
    </source>
</reference>
<dbReference type="Gene3D" id="3.40.720.10">
    <property type="entry name" value="Alkaline Phosphatase, subunit A"/>
    <property type="match status" value="1"/>
</dbReference>
<dbReference type="Gene3D" id="3.30.1120.10">
    <property type="match status" value="1"/>
</dbReference>
<dbReference type="InterPro" id="IPR017850">
    <property type="entry name" value="Alkaline_phosphatase_core_sf"/>
</dbReference>
<evidence type="ECO:0000256" key="4">
    <source>
        <dbReference type="ARBA" id="ARBA00022729"/>
    </source>
</evidence>
<dbReference type="RefSeq" id="WP_303305172.1">
    <property type="nucleotide sequence ID" value="NZ_JAODOP010000004.1"/>
</dbReference>
<protein>
    <submittedName>
        <fullName evidence="8">Sulfatase</fullName>
    </submittedName>
</protein>
<evidence type="ECO:0000259" key="7">
    <source>
        <dbReference type="Pfam" id="PF00884"/>
    </source>
</evidence>
<gene>
    <name evidence="8" type="ORF">N1F79_06660</name>
</gene>
<sequence length="522" mass="58545">MTDKKTRLRTIFKLSIITLLLQCNVTSCSHSIKKVNPPNIIVFLVDDMGLMDTSVPFIIDGNGNPVKYPLNTFYRTPNMEKLAKQGIRFTNFYAHSVCSPTRVSILTGQNSARHGVTNWIRSENNNRTEFGPSNWNWKGLTKKSVTLPRVLQQEGYRTIHAGKAHLGPINSEGENPLNLGFDVNIAGSSIGEPGSYHGKDGFGHIGGNKTRAVQGLEKYHGKDIFLTEALTIEANAAITKAKEEDKPFFLYMSHYAVHAPFHSDPGFSDNYIDSGKTEKAQAFATLIEGMDKSLGDIVKHVKSLGLGENTILIFMGDNGSDAPLPSENDYGSSYPLRGKKGHHWEGGMRVPFIASWVEPNEQKPLQKKMPIAQQEIQQQPASILDVFSTVCQLANVTIPENHITDGFDLKEQLNGQINTKRSELFLNHFPHGNHRTNYFTSLVKSDWKIIYHYQVDGQPLYELYNLKNDPFEANDLSKENPEQLKFLMKALIHEMENKGALYPEKDGEVLKMIIPQSRSNTK</sequence>
<dbReference type="InterPro" id="IPR024607">
    <property type="entry name" value="Sulfatase_CS"/>
</dbReference>
<dbReference type="Proteomes" id="UP001337305">
    <property type="component" value="Unassembled WGS sequence"/>
</dbReference>
<dbReference type="CDD" id="cd16144">
    <property type="entry name" value="ARS_like"/>
    <property type="match status" value="1"/>
</dbReference>
<comment type="caution">
    <text evidence="8">The sequence shown here is derived from an EMBL/GenBank/DDBJ whole genome shotgun (WGS) entry which is preliminary data.</text>
</comment>
<dbReference type="Pfam" id="PF00884">
    <property type="entry name" value="Sulfatase"/>
    <property type="match status" value="1"/>
</dbReference>
<dbReference type="SUPFAM" id="SSF53649">
    <property type="entry name" value="Alkaline phosphatase-like"/>
    <property type="match status" value="1"/>
</dbReference>
<organism evidence="8 9">
    <name type="scientific">Flavivirga spongiicola</name>
    <dbReference type="NCBI Taxonomy" id="421621"/>
    <lineage>
        <taxon>Bacteria</taxon>
        <taxon>Pseudomonadati</taxon>
        <taxon>Bacteroidota</taxon>
        <taxon>Flavobacteriia</taxon>
        <taxon>Flavobacteriales</taxon>
        <taxon>Flavobacteriaceae</taxon>
        <taxon>Flavivirga</taxon>
    </lineage>
</organism>
<keyword evidence="4" id="KW-0732">Signal</keyword>
<evidence type="ECO:0000256" key="6">
    <source>
        <dbReference type="ARBA" id="ARBA00022837"/>
    </source>
</evidence>
<keyword evidence="3" id="KW-0479">Metal-binding</keyword>
<feature type="domain" description="Sulfatase N-terminal" evidence="7">
    <location>
        <begin position="38"/>
        <end position="396"/>
    </location>
</feature>
<dbReference type="InterPro" id="IPR050738">
    <property type="entry name" value="Sulfatase"/>
</dbReference>
<dbReference type="PANTHER" id="PTHR42693:SF42">
    <property type="entry name" value="ARYLSULFATASE G"/>
    <property type="match status" value="1"/>
</dbReference>
<keyword evidence="6" id="KW-0106">Calcium</keyword>
<dbReference type="InterPro" id="IPR000917">
    <property type="entry name" value="Sulfatase_N"/>
</dbReference>
<keyword evidence="9" id="KW-1185">Reference proteome</keyword>
<accession>A0ABU7XQ20</accession>
<evidence type="ECO:0000256" key="5">
    <source>
        <dbReference type="ARBA" id="ARBA00022801"/>
    </source>
</evidence>